<sequence length="172" mass="19365">MKYKRNVFGQSNLEGLREQNYVNSSNSDDGLDHISHGDEYSLLDASNQSDNEYFQFASVKKKHDNDPLFVNVKGKITEYLREDQERATTEGILSKVLVDPNDAIEKIYGPEDGKRVRGFSSVVCLVGFGKSKRIFEVASCGSSSNVSRQHVEDLERQLKQTKDQVATLQISI</sequence>
<evidence type="ECO:0000313" key="3">
    <source>
        <dbReference type="Proteomes" id="UP001341840"/>
    </source>
</evidence>
<evidence type="ECO:0000256" key="1">
    <source>
        <dbReference type="SAM" id="Coils"/>
    </source>
</evidence>
<comment type="caution">
    <text evidence="2">The sequence shown here is derived from an EMBL/GenBank/DDBJ whole genome shotgun (WGS) entry which is preliminary data.</text>
</comment>
<dbReference type="EMBL" id="JASCZI010241713">
    <property type="protein sequence ID" value="MED6205592.1"/>
    <property type="molecule type" value="Genomic_DNA"/>
</dbReference>
<gene>
    <name evidence="2" type="ORF">PIB30_018947</name>
</gene>
<dbReference type="Proteomes" id="UP001341840">
    <property type="component" value="Unassembled WGS sequence"/>
</dbReference>
<evidence type="ECO:0000313" key="2">
    <source>
        <dbReference type="EMBL" id="MED6205592.1"/>
    </source>
</evidence>
<organism evidence="2 3">
    <name type="scientific">Stylosanthes scabra</name>
    <dbReference type="NCBI Taxonomy" id="79078"/>
    <lineage>
        <taxon>Eukaryota</taxon>
        <taxon>Viridiplantae</taxon>
        <taxon>Streptophyta</taxon>
        <taxon>Embryophyta</taxon>
        <taxon>Tracheophyta</taxon>
        <taxon>Spermatophyta</taxon>
        <taxon>Magnoliopsida</taxon>
        <taxon>eudicotyledons</taxon>
        <taxon>Gunneridae</taxon>
        <taxon>Pentapetalae</taxon>
        <taxon>rosids</taxon>
        <taxon>fabids</taxon>
        <taxon>Fabales</taxon>
        <taxon>Fabaceae</taxon>
        <taxon>Papilionoideae</taxon>
        <taxon>50 kb inversion clade</taxon>
        <taxon>dalbergioids sensu lato</taxon>
        <taxon>Dalbergieae</taxon>
        <taxon>Pterocarpus clade</taxon>
        <taxon>Stylosanthes</taxon>
    </lineage>
</organism>
<name>A0ABU6Y588_9FABA</name>
<feature type="coiled-coil region" evidence="1">
    <location>
        <begin position="144"/>
        <end position="171"/>
    </location>
</feature>
<proteinExistence type="predicted"/>
<accession>A0ABU6Y588</accession>
<reference evidence="2 3" key="1">
    <citation type="journal article" date="2023" name="Plants (Basel)">
        <title>Bridging the Gap: Combining Genomics and Transcriptomics Approaches to Understand Stylosanthes scabra, an Orphan Legume from the Brazilian Caatinga.</title>
        <authorList>
            <person name="Ferreira-Neto J.R.C."/>
            <person name="da Silva M.D."/>
            <person name="Binneck E."/>
            <person name="de Melo N.F."/>
            <person name="da Silva R.H."/>
            <person name="de Melo A.L.T.M."/>
            <person name="Pandolfi V."/>
            <person name="Bustamante F.O."/>
            <person name="Brasileiro-Vidal A.C."/>
            <person name="Benko-Iseppon A.M."/>
        </authorList>
    </citation>
    <scope>NUCLEOTIDE SEQUENCE [LARGE SCALE GENOMIC DNA]</scope>
    <source>
        <tissue evidence="2">Leaves</tissue>
    </source>
</reference>
<keyword evidence="1" id="KW-0175">Coiled coil</keyword>
<keyword evidence="3" id="KW-1185">Reference proteome</keyword>
<protein>
    <submittedName>
        <fullName evidence="2">Uncharacterized protein</fullName>
    </submittedName>
</protein>